<protein>
    <submittedName>
        <fullName evidence="1">Helix-turn-helix domain</fullName>
    </submittedName>
</protein>
<reference evidence="1 2" key="1">
    <citation type="submission" date="2019-05" db="EMBL/GenBank/DDBJ databases">
        <authorList>
            <consortium name="Pathogen Informatics"/>
        </authorList>
    </citation>
    <scope>NUCLEOTIDE SEQUENCE [LARGE SCALE GENOMIC DNA]</scope>
    <source>
        <strain evidence="1 2">NM319</strain>
    </source>
</reference>
<dbReference type="EMBL" id="CABFKI010000011">
    <property type="protein sequence ID" value="VTU08831.1"/>
    <property type="molecule type" value="Genomic_DNA"/>
</dbReference>
<evidence type="ECO:0000313" key="2">
    <source>
        <dbReference type="Proteomes" id="UP000308167"/>
    </source>
</evidence>
<comment type="caution">
    <text evidence="1">The sequence shown here is derived from an EMBL/GenBank/DDBJ whole genome shotgun (WGS) entry which is preliminary data.</text>
</comment>
<dbReference type="CDD" id="cd00093">
    <property type="entry name" value="HTH_XRE"/>
    <property type="match status" value="1"/>
</dbReference>
<accession>A0ABY6TLE9</accession>
<organism evidence="1 2">
    <name type="scientific">Actinobacillus porcinus</name>
    <dbReference type="NCBI Taxonomy" id="51048"/>
    <lineage>
        <taxon>Bacteria</taxon>
        <taxon>Pseudomonadati</taxon>
        <taxon>Pseudomonadota</taxon>
        <taxon>Gammaproteobacteria</taxon>
        <taxon>Pasteurellales</taxon>
        <taxon>Pasteurellaceae</taxon>
        <taxon>Actinobacillus</taxon>
    </lineage>
</organism>
<gene>
    <name evidence="1" type="ORF">SAMEA1410922_01672</name>
</gene>
<dbReference type="InterPro" id="IPR001387">
    <property type="entry name" value="Cro/C1-type_HTH"/>
</dbReference>
<dbReference type="InterPro" id="IPR010982">
    <property type="entry name" value="Lambda_DNA-bd_dom_sf"/>
</dbReference>
<name>A0ABY6TLE9_9PAST</name>
<dbReference type="Gene3D" id="1.10.260.40">
    <property type="entry name" value="lambda repressor-like DNA-binding domains"/>
    <property type="match status" value="1"/>
</dbReference>
<keyword evidence="2" id="KW-1185">Reference proteome</keyword>
<dbReference type="RefSeq" id="WP_135710694.1">
    <property type="nucleotide sequence ID" value="NZ_CABFKI010000011.1"/>
</dbReference>
<dbReference type="SUPFAM" id="SSF47413">
    <property type="entry name" value="lambda repressor-like DNA-binding domains"/>
    <property type="match status" value="1"/>
</dbReference>
<proteinExistence type="predicted"/>
<dbReference type="Proteomes" id="UP000308167">
    <property type="component" value="Unassembled WGS sequence"/>
</dbReference>
<evidence type="ECO:0000313" key="1">
    <source>
        <dbReference type="EMBL" id="VTU08831.1"/>
    </source>
</evidence>
<sequence>MALTEFGKAVRKARIDANETLLTMSQALDTTPAYLSGLETGSKKISKKWVVAISRFFKEKGIEITNLQKLADVSNQNVPLEGLSEHHKMLVAGFANSRYTAQELAQISELLTRISHEKGE</sequence>
<dbReference type="GeneID" id="86156048"/>